<dbReference type="EMBL" id="CP006911">
    <property type="protein sequence ID" value="ALE02294.1"/>
    <property type="molecule type" value="Genomic_DNA"/>
</dbReference>
<dbReference type="AlphaFoldDB" id="A0A0M4LE58"/>
<dbReference type="InterPro" id="IPR052945">
    <property type="entry name" value="Mitotic_Regulator"/>
</dbReference>
<dbReference type="InterPro" id="IPR011990">
    <property type="entry name" value="TPR-like_helical_dom_sf"/>
</dbReference>
<dbReference type="InterPro" id="IPR006597">
    <property type="entry name" value="Sel1-like"/>
</dbReference>
<dbReference type="PANTHER" id="PTHR43628:SF1">
    <property type="entry name" value="CHITIN SYNTHASE REGULATORY FACTOR 2-RELATED"/>
    <property type="match status" value="1"/>
</dbReference>
<sequence>MSIFKKINTQNSSPVLEEQNSAEQFKCGVNFEFGYGVIEDLDSAIYWYTKSAEQGNIKAQAYLAWIYFEGKGIAKDYEKSVYWYSKAAKQGDENAKFELLQISNLFKK</sequence>
<dbReference type="SUPFAM" id="SSF81901">
    <property type="entry name" value="HCP-like"/>
    <property type="match status" value="1"/>
</dbReference>
<name>A0A0M4LE58_9GAMM</name>
<dbReference type="Proteomes" id="UP000068905">
    <property type="component" value="Chromosome"/>
</dbReference>
<keyword evidence="2" id="KW-1185">Reference proteome</keyword>
<dbReference type="PATRIC" id="fig|1125411.7.peg.1373"/>
<reference evidence="1 2" key="1">
    <citation type="journal article" date="2015" name="Genome Announc.">
        <title>Genome Sequence of 'Candidatus Thioglobus singularis' Strain PS1, a Mixotroph from the SUP05 Clade of Marine Gammaproteobacteria.</title>
        <authorList>
            <person name="Marshall K.T."/>
            <person name="Morris R.M."/>
        </authorList>
    </citation>
    <scope>NUCLEOTIDE SEQUENCE [LARGE SCALE GENOMIC DNA]</scope>
    <source>
        <strain evidence="1 2">PS1</strain>
    </source>
</reference>
<dbReference type="Gene3D" id="1.25.40.10">
    <property type="entry name" value="Tetratricopeptide repeat domain"/>
    <property type="match status" value="1"/>
</dbReference>
<organism evidence="1 2">
    <name type="scientific">Candidatus Pseudothioglobus singularis PS1</name>
    <dbReference type="NCBI Taxonomy" id="1125411"/>
    <lineage>
        <taxon>Bacteria</taxon>
        <taxon>Pseudomonadati</taxon>
        <taxon>Pseudomonadota</taxon>
        <taxon>Gammaproteobacteria</taxon>
        <taxon>Candidatus Pseudothioglobaceae</taxon>
        <taxon>Candidatus Pseudothioglobus</taxon>
    </lineage>
</organism>
<evidence type="ECO:0000313" key="2">
    <source>
        <dbReference type="Proteomes" id="UP000068905"/>
    </source>
</evidence>
<proteinExistence type="predicted"/>
<dbReference type="RefSeq" id="WP_053820495.1">
    <property type="nucleotide sequence ID" value="NZ_CP006911.1"/>
</dbReference>
<dbReference type="STRING" id="1125411.W908_06970"/>
<dbReference type="SMART" id="SM00671">
    <property type="entry name" value="SEL1"/>
    <property type="match status" value="2"/>
</dbReference>
<gene>
    <name evidence="1" type="ORF">W908_06970</name>
</gene>
<dbReference type="Pfam" id="PF08238">
    <property type="entry name" value="Sel1"/>
    <property type="match status" value="2"/>
</dbReference>
<accession>A0A0M4LE58</accession>
<evidence type="ECO:0000313" key="1">
    <source>
        <dbReference type="EMBL" id="ALE02294.1"/>
    </source>
</evidence>
<dbReference type="KEGG" id="tsn:W908_06970"/>
<dbReference type="OrthoDB" id="9792653at2"/>
<dbReference type="PANTHER" id="PTHR43628">
    <property type="entry name" value="ACTIVATOR OF C KINASE PROTEIN 1-RELATED"/>
    <property type="match status" value="1"/>
</dbReference>
<protein>
    <submittedName>
        <fullName evidence="1">Uncharacterized protein</fullName>
    </submittedName>
</protein>